<dbReference type="InterPro" id="IPR003439">
    <property type="entry name" value="ABC_transporter-like_ATP-bd"/>
</dbReference>
<organism evidence="5 6">
    <name type="scientific">Syntrophobacter fumaroxidans (strain DSM 10017 / MPOB)</name>
    <dbReference type="NCBI Taxonomy" id="335543"/>
    <lineage>
        <taxon>Bacteria</taxon>
        <taxon>Pseudomonadati</taxon>
        <taxon>Thermodesulfobacteriota</taxon>
        <taxon>Syntrophobacteria</taxon>
        <taxon>Syntrophobacterales</taxon>
        <taxon>Syntrophobacteraceae</taxon>
        <taxon>Syntrophobacter</taxon>
    </lineage>
</organism>
<dbReference type="PANTHER" id="PTHR42781:SF4">
    <property type="entry name" value="SPERMIDINE_PUTRESCINE IMPORT ATP-BINDING PROTEIN POTA"/>
    <property type="match status" value="1"/>
</dbReference>
<keyword evidence="3" id="KW-0067">ATP-binding</keyword>
<feature type="domain" description="ABC transporter" evidence="4">
    <location>
        <begin position="6"/>
        <end position="237"/>
    </location>
</feature>
<dbReference type="Proteomes" id="UP000001784">
    <property type="component" value="Chromosome"/>
</dbReference>
<evidence type="ECO:0000313" key="6">
    <source>
        <dbReference type="Proteomes" id="UP000001784"/>
    </source>
</evidence>
<dbReference type="InterPro" id="IPR050093">
    <property type="entry name" value="ABC_SmlMolc_Importer"/>
</dbReference>
<dbReference type="HOGENOM" id="CLU_000604_1_22_7"/>
<dbReference type="GO" id="GO:0016887">
    <property type="term" value="F:ATP hydrolysis activity"/>
    <property type="evidence" value="ECO:0007669"/>
    <property type="project" value="InterPro"/>
</dbReference>
<dbReference type="RefSeq" id="WP_011696905.1">
    <property type="nucleotide sequence ID" value="NC_008554.1"/>
</dbReference>
<dbReference type="KEGG" id="sfu:Sfum_0029"/>
<dbReference type="InterPro" id="IPR027417">
    <property type="entry name" value="P-loop_NTPase"/>
</dbReference>
<proteinExistence type="predicted"/>
<dbReference type="Pfam" id="PF00005">
    <property type="entry name" value="ABC_tran"/>
    <property type="match status" value="1"/>
</dbReference>
<dbReference type="PROSITE" id="PS50893">
    <property type="entry name" value="ABC_TRANSPORTER_2"/>
    <property type="match status" value="1"/>
</dbReference>
<dbReference type="STRING" id="335543.Sfum_0029"/>
<dbReference type="EMBL" id="CP000478">
    <property type="protein sequence ID" value="ABK15732.1"/>
    <property type="molecule type" value="Genomic_DNA"/>
</dbReference>
<dbReference type="GO" id="GO:0005524">
    <property type="term" value="F:ATP binding"/>
    <property type="evidence" value="ECO:0007669"/>
    <property type="project" value="UniProtKB-KW"/>
</dbReference>
<name>A0LE80_SYNFM</name>
<dbReference type="Gene3D" id="3.40.50.300">
    <property type="entry name" value="P-loop containing nucleotide triphosphate hydrolases"/>
    <property type="match status" value="1"/>
</dbReference>
<sequence>MAEHLIAAKDLRLRLDGRDIFHIPEFSLQRGEVLALVGPNGSGKSSLLLTLALLQEPTEGTVRFDGRPAGRDNALALRRRMALVFQEALLLDATVRRNLMIALRLRGVTGREAEQRANRWLDRFGIAHLASRKARRLSGGEAQRTSLARAFALEPEVLFLDEPFASLDYPTRRSLLGELGKLLKDMNMTTLFVTHDYTEIPYLADRVMVLYEGRIIKTGSVRQVFGDQIVERKVWAPWEDAE</sequence>
<keyword evidence="1" id="KW-0813">Transport</keyword>
<dbReference type="InterPro" id="IPR003593">
    <property type="entry name" value="AAA+_ATPase"/>
</dbReference>
<evidence type="ECO:0000313" key="5">
    <source>
        <dbReference type="EMBL" id="ABK15732.1"/>
    </source>
</evidence>
<dbReference type="PANTHER" id="PTHR42781">
    <property type="entry name" value="SPERMIDINE/PUTRESCINE IMPORT ATP-BINDING PROTEIN POTA"/>
    <property type="match status" value="1"/>
</dbReference>
<gene>
    <name evidence="5" type="ordered locus">Sfum_0029</name>
</gene>
<evidence type="ECO:0000256" key="3">
    <source>
        <dbReference type="ARBA" id="ARBA00022840"/>
    </source>
</evidence>
<reference evidence="5 6" key="1">
    <citation type="submission" date="2006-10" db="EMBL/GenBank/DDBJ databases">
        <title>Complete sequence of Syntrophobacter fumaroxidans MPOB.</title>
        <authorList>
            <consortium name="US DOE Joint Genome Institute"/>
            <person name="Copeland A."/>
            <person name="Lucas S."/>
            <person name="Lapidus A."/>
            <person name="Barry K."/>
            <person name="Detter J.C."/>
            <person name="Glavina del Rio T."/>
            <person name="Hammon N."/>
            <person name="Israni S."/>
            <person name="Pitluck S."/>
            <person name="Goltsman E.G."/>
            <person name="Martinez M."/>
            <person name="Schmutz J."/>
            <person name="Larimer F."/>
            <person name="Land M."/>
            <person name="Hauser L."/>
            <person name="Kyrpides N."/>
            <person name="Kim E."/>
            <person name="Boone D.R."/>
            <person name="Brockman F."/>
            <person name="Culley D."/>
            <person name="Ferry J."/>
            <person name="Gunsalus R."/>
            <person name="McInerney M.J."/>
            <person name="Morrison M."/>
            <person name="Plugge C."/>
            <person name="Rohlin L."/>
            <person name="Scholten J."/>
            <person name="Sieber J."/>
            <person name="Stams A.J.M."/>
            <person name="Worm P."/>
            <person name="Henstra A.M."/>
            <person name="Richardson P."/>
        </authorList>
    </citation>
    <scope>NUCLEOTIDE SEQUENCE [LARGE SCALE GENOMIC DNA]</scope>
    <source>
        <strain evidence="6">DSM 10017 / MPOB</strain>
    </source>
</reference>
<keyword evidence="6" id="KW-1185">Reference proteome</keyword>
<evidence type="ECO:0000256" key="2">
    <source>
        <dbReference type="ARBA" id="ARBA00022741"/>
    </source>
</evidence>
<evidence type="ECO:0000256" key="1">
    <source>
        <dbReference type="ARBA" id="ARBA00022448"/>
    </source>
</evidence>
<dbReference type="InParanoid" id="A0LE80"/>
<accession>A0LE80</accession>
<dbReference type="SUPFAM" id="SSF52540">
    <property type="entry name" value="P-loop containing nucleoside triphosphate hydrolases"/>
    <property type="match status" value="1"/>
</dbReference>
<keyword evidence="2" id="KW-0547">Nucleotide-binding</keyword>
<dbReference type="OrthoDB" id="9809450at2"/>
<dbReference type="AlphaFoldDB" id="A0LE80"/>
<dbReference type="eggNOG" id="COG1122">
    <property type="taxonomic scope" value="Bacteria"/>
</dbReference>
<protein>
    <submittedName>
        <fullName evidence="5">ABC transporter related</fullName>
    </submittedName>
</protein>
<evidence type="ECO:0000259" key="4">
    <source>
        <dbReference type="PROSITE" id="PS50893"/>
    </source>
</evidence>
<dbReference type="SMART" id="SM00382">
    <property type="entry name" value="AAA"/>
    <property type="match status" value="1"/>
</dbReference>